<evidence type="ECO:0000313" key="2">
    <source>
        <dbReference type="Proteomes" id="UP000515124"/>
    </source>
</evidence>
<evidence type="ECO:0000313" key="3">
    <source>
        <dbReference type="RefSeq" id="XP_021832888.1"/>
    </source>
</evidence>
<dbReference type="PANTHER" id="PTHR46890:SF48">
    <property type="entry name" value="RNA-DIRECTED DNA POLYMERASE"/>
    <property type="match status" value="1"/>
</dbReference>
<dbReference type="KEGG" id="pavi:110772737"/>
<dbReference type="CDD" id="cd01650">
    <property type="entry name" value="RT_nLTR_like"/>
    <property type="match status" value="1"/>
</dbReference>
<organism evidence="2 3">
    <name type="scientific">Prunus avium</name>
    <name type="common">Cherry</name>
    <name type="synonym">Cerasus avium</name>
    <dbReference type="NCBI Taxonomy" id="42229"/>
    <lineage>
        <taxon>Eukaryota</taxon>
        <taxon>Viridiplantae</taxon>
        <taxon>Streptophyta</taxon>
        <taxon>Embryophyta</taxon>
        <taxon>Tracheophyta</taxon>
        <taxon>Spermatophyta</taxon>
        <taxon>Magnoliopsida</taxon>
        <taxon>eudicotyledons</taxon>
        <taxon>Gunneridae</taxon>
        <taxon>Pentapetalae</taxon>
        <taxon>rosids</taxon>
        <taxon>fabids</taxon>
        <taxon>Rosales</taxon>
        <taxon>Rosaceae</taxon>
        <taxon>Amygdaloideae</taxon>
        <taxon>Amygdaleae</taxon>
        <taxon>Prunus</taxon>
    </lineage>
</organism>
<dbReference type="PANTHER" id="PTHR46890">
    <property type="entry name" value="NON-LTR RETROLELEMENT REVERSE TRANSCRIPTASE-LIKE PROTEIN-RELATED"/>
    <property type="match status" value="1"/>
</dbReference>
<reference evidence="3" key="1">
    <citation type="submission" date="2025-08" db="UniProtKB">
        <authorList>
            <consortium name="RefSeq"/>
        </authorList>
    </citation>
    <scope>IDENTIFICATION</scope>
</reference>
<gene>
    <name evidence="3" type="primary">LOC110772737</name>
</gene>
<dbReference type="AlphaFoldDB" id="A0A6P5TYP8"/>
<dbReference type="InterPro" id="IPR000477">
    <property type="entry name" value="RT_dom"/>
</dbReference>
<dbReference type="PROSITE" id="PS50878">
    <property type="entry name" value="RT_POL"/>
    <property type="match status" value="1"/>
</dbReference>
<sequence>MEDFYNSGIINAVTNETLICLILKKKDSVKLKDYRPKSLVTSLYKAVSKVPATRLKEVLGETTHANQGAFVKNRQILDVVLVANEAVQDAMKLNKSRLVFKIDFDHAYDHVEWRVVDDVMGKFKTTRGVRQGDLLSPFLFSLVIDVLSRLMEKAQEYNLLHGLFIRRDKVEVSHLQFADDTIFLLGVKE</sequence>
<protein>
    <submittedName>
        <fullName evidence="3">Uncharacterized protein LOC110772737</fullName>
    </submittedName>
</protein>
<dbReference type="GeneID" id="110772737"/>
<dbReference type="Pfam" id="PF00078">
    <property type="entry name" value="RVT_1"/>
    <property type="match status" value="1"/>
</dbReference>
<dbReference type="RefSeq" id="XP_021832888.1">
    <property type="nucleotide sequence ID" value="XM_021977196.1"/>
</dbReference>
<proteinExistence type="predicted"/>
<evidence type="ECO:0000259" key="1">
    <source>
        <dbReference type="PROSITE" id="PS50878"/>
    </source>
</evidence>
<dbReference type="InterPro" id="IPR052343">
    <property type="entry name" value="Retrotransposon-Effector_Assoc"/>
</dbReference>
<accession>A0A6P5TYP8</accession>
<name>A0A6P5TYP8_PRUAV</name>
<feature type="domain" description="Reverse transcriptase" evidence="1">
    <location>
        <begin position="3"/>
        <end position="189"/>
    </location>
</feature>
<keyword evidence="2" id="KW-1185">Reference proteome</keyword>
<dbReference type="Proteomes" id="UP000515124">
    <property type="component" value="Unplaced"/>
</dbReference>